<name>A0A8T1WJU4_9STRA</name>
<feature type="domain" description="Trs120/TRAPPC9 N-terminal" evidence="2">
    <location>
        <begin position="9"/>
        <end position="349"/>
    </location>
</feature>
<comment type="caution">
    <text evidence="3">The sequence shown here is derived from an EMBL/GenBank/DDBJ whole genome shotgun (WGS) entry which is preliminary data.</text>
</comment>
<dbReference type="PANTHER" id="PTHR21512:SF5">
    <property type="entry name" value="TRAFFICKING PROTEIN PARTICLE COMPLEX SUBUNIT 9"/>
    <property type="match status" value="1"/>
</dbReference>
<evidence type="ECO:0000256" key="1">
    <source>
        <dbReference type="SAM" id="MobiDB-lite"/>
    </source>
</evidence>
<gene>
    <name evidence="3" type="ORF">PHYPSEUDO_014245</name>
</gene>
<organism evidence="3 4">
    <name type="scientific">Phytophthora pseudosyringae</name>
    <dbReference type="NCBI Taxonomy" id="221518"/>
    <lineage>
        <taxon>Eukaryota</taxon>
        <taxon>Sar</taxon>
        <taxon>Stramenopiles</taxon>
        <taxon>Oomycota</taxon>
        <taxon>Peronosporomycetes</taxon>
        <taxon>Peronosporales</taxon>
        <taxon>Peronosporaceae</taxon>
        <taxon>Phytophthora</taxon>
    </lineage>
</organism>
<dbReference type="PANTHER" id="PTHR21512">
    <property type="entry name" value="TRAFFICKING PROTEIN PARTICLE COMPLEX SUBUNIT 9"/>
    <property type="match status" value="1"/>
</dbReference>
<feature type="region of interest" description="Disordered" evidence="1">
    <location>
        <begin position="231"/>
        <end position="264"/>
    </location>
</feature>
<feature type="compositionally biased region" description="Polar residues" evidence="1">
    <location>
        <begin position="232"/>
        <end position="264"/>
    </location>
</feature>
<dbReference type="Pfam" id="PF08626">
    <property type="entry name" value="TRAPPC9-Trs120"/>
    <property type="match status" value="1"/>
</dbReference>
<evidence type="ECO:0000259" key="2">
    <source>
        <dbReference type="Pfam" id="PF08626"/>
    </source>
</evidence>
<accession>A0A8T1WJU4</accession>
<dbReference type="InterPro" id="IPR058563">
    <property type="entry name" value="Trs120_TRAPPC9_N"/>
</dbReference>
<feature type="region of interest" description="Disordered" evidence="1">
    <location>
        <begin position="1114"/>
        <end position="1144"/>
    </location>
</feature>
<protein>
    <recommendedName>
        <fullName evidence="2">Trs120/TRAPPC9 N-terminal domain-containing protein</fullName>
    </recommendedName>
</protein>
<dbReference type="Proteomes" id="UP000694044">
    <property type="component" value="Unassembled WGS sequence"/>
</dbReference>
<keyword evidence="4" id="KW-1185">Reference proteome</keyword>
<feature type="region of interest" description="Disordered" evidence="1">
    <location>
        <begin position="756"/>
        <end position="783"/>
    </location>
</feature>
<dbReference type="OrthoDB" id="27962at2759"/>
<dbReference type="GO" id="GO:0005802">
    <property type="term" value="C:trans-Golgi network"/>
    <property type="evidence" value="ECO:0007669"/>
    <property type="project" value="TreeGrafter"/>
</dbReference>
<feature type="compositionally biased region" description="Polar residues" evidence="1">
    <location>
        <begin position="1114"/>
        <end position="1132"/>
    </location>
</feature>
<dbReference type="EMBL" id="JAGDFM010000008">
    <property type="protein sequence ID" value="KAG7392758.1"/>
    <property type="molecule type" value="Genomic_DNA"/>
</dbReference>
<proteinExistence type="predicted"/>
<reference evidence="3" key="1">
    <citation type="submission" date="2021-02" db="EMBL/GenBank/DDBJ databases">
        <authorList>
            <person name="Palmer J.M."/>
        </authorList>
    </citation>
    <scope>NUCLEOTIDE SEQUENCE</scope>
    <source>
        <strain evidence="3">SCRP734</strain>
    </source>
</reference>
<sequence>MSSAAAPWTRPAQLLVYLVPVGGIAPDLFAAYARLLQAHSELPLRSLTRPGGYAAELSPFRGLDWSGAGSLRFRFVSTAERVEACDGEDAHASRRVIGALGVCHSPSLTLSGGLRAAHAQFEASVRRFPGLLVHKLFAFEHTFEDATARECEGLGDLVMFPVHHELQGTGESTVSLHLQVVMDTLAVTILMSLESAIRSATSSAAAGGMALKAAGGDLASILLDVDVEPQQPHATQQSASSPPVLSRDAASSPTPRSSLTSGASFASIPSPLAAGVAALDPRNRRRKRQLARREKLLGDYSVLVSCLSDATDHYTVAVDMLREEERRSGGAPGDALWLAAALEGYVFCLYSEAQDKFSTELVEKASEAVAFYAKAGTTELESFFIENLAWYYASVAMATLTRASLAGEARVLESVWAKRLLWDVLERGLVLFPELRPQRQVEFLIQTSRMLESVGHRRRVALVLHEAASLLLARNAPSVDAQLKLLLSPSSMTKGPQRQRDLEAALVLERVAAERLGIHGPGARRDDLPWEVTTQYRRNRRKRPPGTNPSTATTPDNSWLIVRFHVLRQLLTIARMLGDALLVGTYCLQLLEMLVWCDSIAAPTAVDPRQSSSSPALKSATLLVDHLQQPATALRASHPPAERAAAGLHAKSGVYFSPPPGIDTRIRRNFINSPSATMSNAAASLSSTLTNTPRMLATPRQQFSAAVNAISTKASPAFTPFSHAFHQHNGAMTSRPSGIEDRIPATRVANTTEGREFGGAAMNGDGGPKSARVQGAGDSEMDGKLHPGAVTEINSVWNLRSKTEIAKIERKLLTLLESDCTALRSSEQVQLLTFLRVDRLKLRLSCNLQHPFLSRETALGMFAVQSASSQQEVKSDFFYSPFEKQKMMRKTGQRRDSDEEDGIDEAPMMYERGFPIHERIELQLTLTNPTGVTVKLQEVRAWVTFVEEDGGVTETDGSVKASATDGAVECYPCFFTLEPYQKRKTVVLGIQPLKVGTFHVRGCFIKAFNIKTSFELNGPVNIRVVGELPMVSLSIHEHGSMALVDGEKAAMPREPMTAKVRVAMFSSETRRCMLRVRSTGNQQITNYRLAVTVQLRRAAKKSCVIFNNLPPATASTESNVQVPDALRSSTNGKRTREPPDGQIETPTLVLRCGKVVSSSLPLVSGDFVSIPFELSLRGNYDHGEPADDDIQIEWSFVYADEAGYSADAVFYRETKLTLQLVPLPSLMLHSVALLPCSSEQIPMKYHRTRGDNKTPFAGGPAESATTDHLYCAIMVHIVNPTETTFRFRLRRDIDDSGDVTCEAEIGRQCSRRFVVEVPRLQASTPSQEPFSLTEVLNDLLEMEWETYFGTRGQLLCEQHHVGPIAEQEQMKVELLLPPVSFEIQSPLEKMLPAPAREVQNGDVGKPKHGRDRILSLHPLSFFQVTHLRVEPRMLETRVFQYVPIAIAIQRADNADGGDQPISGLEVEVVIRDEGEDDDHEMGDHVLVVGLLKTQLQWDDPMDRSAKFHEIQCMFLSEGDFRVTVCGRVLEHGVKQVVWSHQLMNVRVQAEDAIAEEKTASTI</sequence>
<evidence type="ECO:0000313" key="4">
    <source>
        <dbReference type="Proteomes" id="UP000694044"/>
    </source>
</evidence>
<dbReference type="InterPro" id="IPR013935">
    <property type="entry name" value="Trs120_TRAPPC9"/>
</dbReference>
<evidence type="ECO:0000313" key="3">
    <source>
        <dbReference type="EMBL" id="KAG7392758.1"/>
    </source>
</evidence>